<protein>
    <submittedName>
        <fullName evidence="1">Uncharacterized protein</fullName>
    </submittedName>
</protein>
<organism evidence="1 2">
    <name type="scientific">Eumeta variegata</name>
    <name type="common">Bagworm moth</name>
    <name type="synonym">Eumeta japonica</name>
    <dbReference type="NCBI Taxonomy" id="151549"/>
    <lineage>
        <taxon>Eukaryota</taxon>
        <taxon>Metazoa</taxon>
        <taxon>Ecdysozoa</taxon>
        <taxon>Arthropoda</taxon>
        <taxon>Hexapoda</taxon>
        <taxon>Insecta</taxon>
        <taxon>Pterygota</taxon>
        <taxon>Neoptera</taxon>
        <taxon>Endopterygota</taxon>
        <taxon>Lepidoptera</taxon>
        <taxon>Glossata</taxon>
        <taxon>Ditrysia</taxon>
        <taxon>Tineoidea</taxon>
        <taxon>Psychidae</taxon>
        <taxon>Oiketicinae</taxon>
        <taxon>Eumeta</taxon>
    </lineage>
</organism>
<dbReference type="AlphaFoldDB" id="A0A4C1URC5"/>
<proteinExistence type="predicted"/>
<dbReference type="Proteomes" id="UP000299102">
    <property type="component" value="Unassembled WGS sequence"/>
</dbReference>
<evidence type="ECO:0000313" key="1">
    <source>
        <dbReference type="EMBL" id="GBP29011.1"/>
    </source>
</evidence>
<accession>A0A4C1URC5</accession>
<reference evidence="1 2" key="1">
    <citation type="journal article" date="2019" name="Commun. Biol.">
        <title>The bagworm genome reveals a unique fibroin gene that provides high tensile strength.</title>
        <authorList>
            <person name="Kono N."/>
            <person name="Nakamura H."/>
            <person name="Ohtoshi R."/>
            <person name="Tomita M."/>
            <person name="Numata K."/>
            <person name="Arakawa K."/>
        </authorList>
    </citation>
    <scope>NUCLEOTIDE SEQUENCE [LARGE SCALE GENOMIC DNA]</scope>
</reference>
<comment type="caution">
    <text evidence="1">The sequence shown here is derived from an EMBL/GenBank/DDBJ whole genome shotgun (WGS) entry which is preliminary data.</text>
</comment>
<gene>
    <name evidence="1" type="ORF">EVAR_83913_1</name>
</gene>
<name>A0A4C1URC5_EUMVA</name>
<dbReference type="EMBL" id="BGZK01000214">
    <property type="protein sequence ID" value="GBP29011.1"/>
    <property type="molecule type" value="Genomic_DNA"/>
</dbReference>
<evidence type="ECO:0000313" key="2">
    <source>
        <dbReference type="Proteomes" id="UP000299102"/>
    </source>
</evidence>
<keyword evidence="2" id="KW-1185">Reference proteome</keyword>
<sequence length="71" mass="8125">MLFLEERVPTAIPDRRTVLPQRSVCVEYELQRKFTATTMRPITVTKQRFVCSKAVIAPGAYRKAIVGDLRT</sequence>